<comment type="subcellular location">
    <subcellularLocation>
        <location evidence="1">Cell membrane</location>
        <topology evidence="1">Multi-pass membrane protein</topology>
    </subcellularLocation>
</comment>
<dbReference type="EMBL" id="CP115667">
    <property type="protein sequence ID" value="WBW50149.1"/>
    <property type="molecule type" value="Genomic_DNA"/>
</dbReference>
<dbReference type="RefSeq" id="WP_271191680.1">
    <property type="nucleotide sequence ID" value="NZ_CP115667.1"/>
</dbReference>
<feature type="transmembrane region" description="Helical" evidence="6">
    <location>
        <begin position="20"/>
        <end position="43"/>
    </location>
</feature>
<accession>A0ABY7QTN4</accession>
<dbReference type="Pfam" id="PF06081">
    <property type="entry name" value="ArAE_1"/>
    <property type="match status" value="1"/>
</dbReference>
<feature type="transmembrane region" description="Helical" evidence="6">
    <location>
        <begin position="55"/>
        <end position="74"/>
    </location>
</feature>
<evidence type="ECO:0000256" key="4">
    <source>
        <dbReference type="ARBA" id="ARBA00022989"/>
    </source>
</evidence>
<feature type="transmembrane region" description="Helical" evidence="6">
    <location>
        <begin position="131"/>
        <end position="148"/>
    </location>
</feature>
<dbReference type="InterPro" id="IPR010343">
    <property type="entry name" value="ArAE_1"/>
</dbReference>
<evidence type="ECO:0000313" key="8">
    <source>
        <dbReference type="Proteomes" id="UP001210339"/>
    </source>
</evidence>
<keyword evidence="8" id="KW-1185">Reference proteome</keyword>
<dbReference type="Proteomes" id="UP001210339">
    <property type="component" value="Chromosome"/>
</dbReference>
<keyword evidence="3 6" id="KW-0812">Transmembrane</keyword>
<protein>
    <submittedName>
        <fullName evidence="7">Aromatic acid exporter family protein</fullName>
    </submittedName>
</protein>
<reference evidence="7 8" key="1">
    <citation type="submission" date="2023-01" db="EMBL/GenBank/DDBJ databases">
        <authorList>
            <person name="Lee S.H."/>
            <person name="Jung H.S."/>
            <person name="Yun J.U."/>
        </authorList>
    </citation>
    <scope>NUCLEOTIDE SEQUENCE [LARGE SCALE GENOMIC DNA]</scope>
    <source>
        <strain evidence="7 8">CBA3646</strain>
    </source>
</reference>
<evidence type="ECO:0000256" key="3">
    <source>
        <dbReference type="ARBA" id="ARBA00022692"/>
    </source>
</evidence>
<evidence type="ECO:0000256" key="5">
    <source>
        <dbReference type="ARBA" id="ARBA00023136"/>
    </source>
</evidence>
<feature type="transmembrane region" description="Helical" evidence="6">
    <location>
        <begin position="106"/>
        <end position="125"/>
    </location>
</feature>
<feature type="transmembrane region" description="Helical" evidence="6">
    <location>
        <begin position="80"/>
        <end position="99"/>
    </location>
</feature>
<proteinExistence type="predicted"/>
<keyword evidence="2" id="KW-1003">Cell membrane</keyword>
<name>A0ABY7QTN4_9FIRM</name>
<gene>
    <name evidence="7" type="ORF">O6R05_00890</name>
</gene>
<evidence type="ECO:0000256" key="2">
    <source>
        <dbReference type="ARBA" id="ARBA00022475"/>
    </source>
</evidence>
<keyword evidence="4 6" id="KW-1133">Transmembrane helix</keyword>
<evidence type="ECO:0000313" key="7">
    <source>
        <dbReference type="EMBL" id="WBW50149.1"/>
    </source>
</evidence>
<keyword evidence="5 6" id="KW-0472">Membrane</keyword>
<evidence type="ECO:0000256" key="1">
    <source>
        <dbReference type="ARBA" id="ARBA00004651"/>
    </source>
</evidence>
<evidence type="ECO:0000256" key="6">
    <source>
        <dbReference type="SAM" id="Phobius"/>
    </source>
</evidence>
<sequence length="292" mass="32670">MTLPHVLGMRTIKTALAVTVGLYVAQLIHLQTPIFLAITCITGMKATFAESFKEIRTRMITTFFGVVLGYLLGALPAPPLFRPLLGGLGILIVISILVYHKHNDMVILSCIVYVASFVYPASRLIYGAQRIFGTLLGLVISLVINYLLKSPDVHETFTDTAQHTYATARRRMCEHLFMTHVTTNYESAHTAQTNAYKLLLEELHTPLPPNIELNKAKRLMVLFDDLHLRFLLLSSIEAQPHLKAEALAMVEAEYRCTPYIAGTLTGDVNDLFNLHVKKILSDLKKVSDLLHE</sequence>
<organism evidence="7 8">
    <name type="scientific">Peptoniphilus equinus</name>
    <dbReference type="NCBI Taxonomy" id="3016343"/>
    <lineage>
        <taxon>Bacteria</taxon>
        <taxon>Bacillati</taxon>
        <taxon>Bacillota</taxon>
        <taxon>Tissierellia</taxon>
        <taxon>Tissierellales</taxon>
        <taxon>Peptoniphilaceae</taxon>
        <taxon>Peptoniphilus</taxon>
    </lineage>
</organism>